<dbReference type="EMBL" id="BLXT01006215">
    <property type="protein sequence ID" value="GFO30067.1"/>
    <property type="molecule type" value="Genomic_DNA"/>
</dbReference>
<comment type="caution">
    <text evidence="2">The sequence shown here is derived from an EMBL/GenBank/DDBJ whole genome shotgun (WGS) entry which is preliminary data.</text>
</comment>
<protein>
    <submittedName>
        <fullName evidence="2">Uncharacterized protein</fullName>
    </submittedName>
</protein>
<name>A0AAV4CFC6_9GAST</name>
<evidence type="ECO:0000313" key="3">
    <source>
        <dbReference type="Proteomes" id="UP000735302"/>
    </source>
</evidence>
<keyword evidence="3" id="KW-1185">Reference proteome</keyword>
<organism evidence="2 3">
    <name type="scientific">Plakobranchus ocellatus</name>
    <dbReference type="NCBI Taxonomy" id="259542"/>
    <lineage>
        <taxon>Eukaryota</taxon>
        <taxon>Metazoa</taxon>
        <taxon>Spiralia</taxon>
        <taxon>Lophotrochozoa</taxon>
        <taxon>Mollusca</taxon>
        <taxon>Gastropoda</taxon>
        <taxon>Heterobranchia</taxon>
        <taxon>Euthyneura</taxon>
        <taxon>Panpulmonata</taxon>
        <taxon>Sacoglossa</taxon>
        <taxon>Placobranchoidea</taxon>
        <taxon>Plakobranchidae</taxon>
        <taxon>Plakobranchus</taxon>
    </lineage>
</organism>
<reference evidence="2 3" key="1">
    <citation type="journal article" date="2021" name="Elife">
        <title>Chloroplast acquisition without the gene transfer in kleptoplastic sea slugs, Plakobranchus ocellatus.</title>
        <authorList>
            <person name="Maeda T."/>
            <person name="Takahashi S."/>
            <person name="Yoshida T."/>
            <person name="Shimamura S."/>
            <person name="Takaki Y."/>
            <person name="Nagai Y."/>
            <person name="Toyoda A."/>
            <person name="Suzuki Y."/>
            <person name="Arimoto A."/>
            <person name="Ishii H."/>
            <person name="Satoh N."/>
            <person name="Nishiyama T."/>
            <person name="Hasebe M."/>
            <person name="Maruyama T."/>
            <person name="Minagawa J."/>
            <person name="Obokata J."/>
            <person name="Shigenobu S."/>
        </authorList>
    </citation>
    <scope>NUCLEOTIDE SEQUENCE [LARGE SCALE GENOMIC DNA]</scope>
</reference>
<sequence length="171" mass="20041">MNKNQLEDHGESLIAKERKRVGVGLTIQSYSKKNIDKRYSAGCVPPQPQRYKNVRKDQILTITKTGLERGLKKLRRLKKKHRQTVFCRMRPSPTAKVQKRKKGPDPDHMRDTRIMTNRPRIMISEKRKKGGGTRVGVTARRGQEWRPIANAELVRRSAFTWSQQKKREEKR</sequence>
<evidence type="ECO:0000313" key="2">
    <source>
        <dbReference type="EMBL" id="GFO30067.1"/>
    </source>
</evidence>
<dbReference type="AlphaFoldDB" id="A0AAV4CFC6"/>
<accession>A0AAV4CFC6</accession>
<feature type="region of interest" description="Disordered" evidence="1">
    <location>
        <begin position="91"/>
        <end position="112"/>
    </location>
</feature>
<gene>
    <name evidence="2" type="ORF">PoB_005657200</name>
</gene>
<dbReference type="Proteomes" id="UP000735302">
    <property type="component" value="Unassembled WGS sequence"/>
</dbReference>
<evidence type="ECO:0000256" key="1">
    <source>
        <dbReference type="SAM" id="MobiDB-lite"/>
    </source>
</evidence>
<proteinExistence type="predicted"/>
<feature type="compositionally biased region" description="Basic and acidic residues" evidence="1">
    <location>
        <begin position="103"/>
        <end position="112"/>
    </location>
</feature>